<name>A0A8S5S8Z6_9VIRU</name>
<sequence length="338" mass="37902">MSLLDELKSIAQDKGALVGGLEGKKILIYGSNDCGKTYQSMHLDKPLLLMTESGGGALSNRKKSISTWSAFCQMVETLAGKHYEEMKKLFSTIIIDTAENLVDLSEKSTCNEFGVRDLSEIQGRQNGYKISRNNFSAQINKLTSQGYCVVFISHEETVERTDPVTNEKYSYVQPKGTSNEKSSMRMLRDLCDFAIYVRPNGIDPSTYETIPSTAICKETKTSFARSRFAMQTFIDPFTAEGLKEAIEKAIEKSAENEGVAVEKYKQKKESYTKQDYFDMIAPYVKRLSKNFANEISNIIESELGEGRKITSADDDEIINLDNIYNRLVTLATSLDITV</sequence>
<dbReference type="Pfam" id="PF13479">
    <property type="entry name" value="AAA_24"/>
    <property type="match status" value="1"/>
</dbReference>
<proteinExistence type="predicted"/>
<reference evidence="1" key="1">
    <citation type="journal article" date="2021" name="Proc. Natl. Acad. Sci. U.S.A.">
        <title>A Catalog of Tens of Thousands of Viruses from Human Metagenomes Reveals Hidden Associations with Chronic Diseases.</title>
        <authorList>
            <person name="Tisza M.J."/>
            <person name="Buck C.B."/>
        </authorList>
    </citation>
    <scope>NUCLEOTIDE SEQUENCE</scope>
    <source>
        <strain evidence="1">CtGns7</strain>
    </source>
</reference>
<organism evidence="1">
    <name type="scientific">Phage sp. ctGns7</name>
    <dbReference type="NCBI Taxonomy" id="2828003"/>
    <lineage>
        <taxon>Viruses</taxon>
    </lineage>
</organism>
<protein>
    <submittedName>
        <fullName evidence="1">AAA domain protein</fullName>
    </submittedName>
</protein>
<accession>A0A8S5S8Z6</accession>
<dbReference type="EMBL" id="BK032555">
    <property type="protein sequence ID" value="DAF47384.1"/>
    <property type="molecule type" value="Genomic_DNA"/>
</dbReference>
<evidence type="ECO:0000313" key="1">
    <source>
        <dbReference type="EMBL" id="DAF47384.1"/>
    </source>
</evidence>